<keyword evidence="3 7" id="KW-0808">Transferase</keyword>
<keyword evidence="2" id="KW-0597">Phosphoprotein</keyword>
<dbReference type="InterPro" id="IPR003660">
    <property type="entry name" value="HAMP_dom"/>
</dbReference>
<dbReference type="GO" id="GO:0000155">
    <property type="term" value="F:phosphorelay sensor kinase activity"/>
    <property type="evidence" value="ECO:0007669"/>
    <property type="project" value="InterPro"/>
</dbReference>
<organism evidence="7 8">
    <name type="scientific">Ruminiclostridium cellobioparum subsp. termitidis CT1112</name>
    <dbReference type="NCBI Taxonomy" id="1195236"/>
    <lineage>
        <taxon>Bacteria</taxon>
        <taxon>Bacillati</taxon>
        <taxon>Bacillota</taxon>
        <taxon>Clostridia</taxon>
        <taxon>Eubacteriales</taxon>
        <taxon>Oscillospiraceae</taxon>
        <taxon>Ruminiclostridium</taxon>
    </lineage>
</organism>
<dbReference type="SUPFAM" id="SSF158472">
    <property type="entry name" value="HAMP domain-like"/>
    <property type="match status" value="1"/>
</dbReference>
<dbReference type="SMART" id="SM00304">
    <property type="entry name" value="HAMP"/>
    <property type="match status" value="1"/>
</dbReference>
<keyword evidence="8" id="KW-1185">Reference proteome</keyword>
<dbReference type="EMBL" id="AORV01000065">
    <property type="protein sequence ID" value="EMS69577.1"/>
    <property type="molecule type" value="Genomic_DNA"/>
</dbReference>
<evidence type="ECO:0000256" key="4">
    <source>
        <dbReference type="SAM" id="Coils"/>
    </source>
</evidence>
<keyword evidence="5" id="KW-0472">Membrane</keyword>
<dbReference type="EC" id="2.7.13.3" evidence="7"/>
<accession>S0FFU7</accession>
<keyword evidence="5" id="KW-0812">Transmembrane</keyword>
<keyword evidence="4" id="KW-0175">Coiled coil</keyword>
<comment type="subcellular location">
    <subcellularLocation>
        <location evidence="1">Membrane</location>
    </subcellularLocation>
</comment>
<dbReference type="PANTHER" id="PTHR34220:SF7">
    <property type="entry name" value="SENSOR HISTIDINE KINASE YPDA"/>
    <property type="match status" value="1"/>
</dbReference>
<comment type="caution">
    <text evidence="7">The sequence shown here is derived from an EMBL/GenBank/DDBJ whole genome shotgun (WGS) entry which is preliminary data.</text>
</comment>
<evidence type="ECO:0000259" key="6">
    <source>
        <dbReference type="PROSITE" id="PS50885"/>
    </source>
</evidence>
<reference evidence="7 8" key="1">
    <citation type="journal article" date="2013" name="Genome Announc.">
        <title>Draft Genome Sequence of the Cellulolytic, Mesophilic, Anaerobic Bacterium Clostridium termitidis Strain CT1112 (DSM 5398).</title>
        <authorList>
            <person name="Lal S."/>
            <person name="Ramachandran U."/>
            <person name="Zhang X."/>
            <person name="Munir R."/>
            <person name="Sparling R."/>
            <person name="Levin D.B."/>
        </authorList>
    </citation>
    <scope>NUCLEOTIDE SEQUENCE [LARGE SCALE GENOMIC DNA]</scope>
    <source>
        <strain evidence="7 8">CT1112</strain>
    </source>
</reference>
<dbReference type="PATRIC" id="fig|1195236.3.peg.5063"/>
<keyword evidence="7" id="KW-0418">Kinase</keyword>
<dbReference type="SUPFAM" id="SSF55874">
    <property type="entry name" value="ATPase domain of HSP90 chaperone/DNA topoisomerase II/histidine kinase"/>
    <property type="match status" value="1"/>
</dbReference>
<feature type="transmembrane region" description="Helical" evidence="5">
    <location>
        <begin position="300"/>
        <end position="319"/>
    </location>
</feature>
<evidence type="ECO:0000256" key="2">
    <source>
        <dbReference type="ARBA" id="ARBA00022553"/>
    </source>
</evidence>
<dbReference type="STRING" id="1195236.CTER_4875"/>
<evidence type="ECO:0000256" key="1">
    <source>
        <dbReference type="ARBA" id="ARBA00004370"/>
    </source>
</evidence>
<feature type="domain" description="HAMP" evidence="6">
    <location>
        <begin position="321"/>
        <end position="373"/>
    </location>
</feature>
<dbReference type="PROSITE" id="PS50885">
    <property type="entry name" value="HAMP"/>
    <property type="match status" value="1"/>
</dbReference>
<feature type="coiled-coil region" evidence="4">
    <location>
        <begin position="368"/>
        <end position="400"/>
    </location>
</feature>
<evidence type="ECO:0000256" key="3">
    <source>
        <dbReference type="ARBA" id="ARBA00022679"/>
    </source>
</evidence>
<evidence type="ECO:0000313" key="7">
    <source>
        <dbReference type="EMBL" id="EMS69577.1"/>
    </source>
</evidence>
<dbReference type="Pfam" id="PF06580">
    <property type="entry name" value="His_kinase"/>
    <property type="match status" value="1"/>
</dbReference>
<gene>
    <name evidence="7" type="ORF">CTER_4875</name>
</gene>
<dbReference type="eggNOG" id="COG2972">
    <property type="taxonomic scope" value="Bacteria"/>
</dbReference>
<protein>
    <submittedName>
        <fullName evidence="7">Integral membrane sensor signal transduction histidine kinase</fullName>
        <ecNumber evidence="7">2.7.13.3</ecNumber>
    </submittedName>
</protein>
<dbReference type="InterPro" id="IPR036890">
    <property type="entry name" value="HATPase_C_sf"/>
</dbReference>
<dbReference type="Gene3D" id="6.10.340.10">
    <property type="match status" value="1"/>
</dbReference>
<evidence type="ECO:0000256" key="5">
    <source>
        <dbReference type="SAM" id="Phobius"/>
    </source>
</evidence>
<dbReference type="Proteomes" id="UP000014155">
    <property type="component" value="Unassembled WGS sequence"/>
</dbReference>
<sequence>MNISIRTKLVLYFLASILVPTLIITSIVYVRSTSIINKKMNTLIERNIDSARLIVEQRLEFINELTTLISINPDIKNVLSSDPTADMPVNIREIITLDRALDSYYLTNYHVFTNSSVVPKIYMVNKPNYARYDLSTKIHDISEAEHNPWFSQLKDKSMVVVNNQPNDQITVARKLYDLKSADRVVYAALLTIDMDKKYFNSLLSSYKASPGTEIYILDENNSVILKSDSATSDSLKYLESNISDKKLELLFDTNHITKRDTVNGRSTLISTGEMRSLNWKIISFTRVNEINADQNNLNHIVILLLSVCMVVALLTAFALSKSISKPIIKLVKSMATVRDHNFEIKLDYKKKDEFGYLIGQYKLMIGQIKELINQLYTSEANKQKAELNAKDAELRALQSQINPHFLYNTLDSINLYAVKYNVPVISDMITSLSNFFRYGLCKGKSVITIEEEIKHMESYMEIQNMRFKQKLKYTINIPRDIGKYQIVKLVLQPLVENSIIHGFQTSSREWILTISGRIENDNIILSVTDNGEGGDVCRLNALLDSDEIRNESIGIFNVHERIRTTYGKEYGLHYYRNSDYGITAEVVIPCTRMGGTLNDNSTIG</sequence>
<evidence type="ECO:0000313" key="8">
    <source>
        <dbReference type="Proteomes" id="UP000014155"/>
    </source>
</evidence>
<proteinExistence type="predicted"/>
<dbReference type="PANTHER" id="PTHR34220">
    <property type="entry name" value="SENSOR HISTIDINE KINASE YPDA"/>
    <property type="match status" value="1"/>
</dbReference>
<dbReference type="InterPro" id="IPR050640">
    <property type="entry name" value="Bact_2-comp_sensor_kinase"/>
</dbReference>
<dbReference type="AlphaFoldDB" id="S0FFU7"/>
<feature type="transmembrane region" description="Helical" evidence="5">
    <location>
        <begin position="9"/>
        <end position="30"/>
    </location>
</feature>
<dbReference type="RefSeq" id="WP_004629837.1">
    <property type="nucleotide sequence ID" value="NZ_AORV01000065.1"/>
</dbReference>
<dbReference type="GO" id="GO:0016020">
    <property type="term" value="C:membrane"/>
    <property type="evidence" value="ECO:0007669"/>
    <property type="project" value="UniProtKB-SubCell"/>
</dbReference>
<keyword evidence="5" id="KW-1133">Transmembrane helix</keyword>
<dbReference type="InterPro" id="IPR010559">
    <property type="entry name" value="Sig_transdc_His_kin_internal"/>
</dbReference>
<dbReference type="Gene3D" id="3.30.565.10">
    <property type="entry name" value="Histidine kinase-like ATPase, C-terminal domain"/>
    <property type="match status" value="1"/>
</dbReference>
<name>S0FFU7_RUMCE</name>